<sequence>MHRATREYCYEVANHPRKTHLLELDPHHRPEGPTRRAPPPQAAGVARGSPGGTSDRTGAPGTPSPASPGSGPARPCRPAQPSPQPPPALASGRRPAASPRVEGPQPSPHPAARPHRHPDQRSPRAPRPTTRRRMVLPAAPTPPSPPRLKVRQECPDPPPHS</sequence>
<evidence type="ECO:0000313" key="3">
    <source>
        <dbReference type="RefSeq" id="XP_025741399.1"/>
    </source>
</evidence>
<proteinExistence type="predicted"/>
<feature type="region of interest" description="Disordered" evidence="1">
    <location>
        <begin position="1"/>
        <end position="161"/>
    </location>
</feature>
<feature type="compositionally biased region" description="Pro residues" evidence="1">
    <location>
        <begin position="78"/>
        <end position="88"/>
    </location>
</feature>
<reference key="1">
    <citation type="submission" date="2019-01" db="UniProtKB">
        <authorList>
            <consortium name="RefSeq"/>
        </authorList>
    </citation>
    <scope>IDENTIFICATION</scope>
</reference>
<keyword evidence="2" id="KW-1185">Reference proteome</keyword>
<accession>A0A3Q7Q6H1</accession>
<feature type="compositionally biased region" description="Basic and acidic residues" evidence="1">
    <location>
        <begin position="20"/>
        <end position="34"/>
    </location>
</feature>
<organism evidence="2 3">
    <name type="scientific">Callorhinus ursinus</name>
    <name type="common">Northern fur seal</name>
    <dbReference type="NCBI Taxonomy" id="34884"/>
    <lineage>
        <taxon>Eukaryota</taxon>
        <taxon>Metazoa</taxon>
        <taxon>Chordata</taxon>
        <taxon>Craniata</taxon>
        <taxon>Vertebrata</taxon>
        <taxon>Euteleostomi</taxon>
        <taxon>Mammalia</taxon>
        <taxon>Eutheria</taxon>
        <taxon>Laurasiatheria</taxon>
        <taxon>Carnivora</taxon>
        <taxon>Caniformia</taxon>
        <taxon>Pinnipedia</taxon>
        <taxon>Otariidae</taxon>
        <taxon>Callorhinus</taxon>
    </lineage>
</organism>
<gene>
    <name evidence="3" type="primary">LOC112834147</name>
</gene>
<dbReference type="Proteomes" id="UP000286641">
    <property type="component" value="Unplaced"/>
</dbReference>
<name>A0A3Q7Q6H1_CALUR</name>
<dbReference type="RefSeq" id="XP_025741399.1">
    <property type="nucleotide sequence ID" value="XM_025885614.1"/>
</dbReference>
<feature type="compositionally biased region" description="Low complexity" evidence="1">
    <location>
        <begin position="67"/>
        <end position="77"/>
    </location>
</feature>
<dbReference type="InParanoid" id="A0A3Q7Q6H1"/>
<reference evidence="3" key="2">
    <citation type="submission" date="2025-08" db="UniProtKB">
        <authorList>
            <consortium name="RefSeq"/>
        </authorList>
    </citation>
    <scope>IDENTIFICATION</scope>
    <source>
        <tissue evidence="3">Blood</tissue>
    </source>
</reference>
<dbReference type="AlphaFoldDB" id="A0A3Q7Q6H1"/>
<protein>
    <submittedName>
        <fullName evidence="3">Proline-rich receptor-like protein kinase PERK9</fullName>
    </submittedName>
</protein>
<evidence type="ECO:0000256" key="1">
    <source>
        <dbReference type="SAM" id="MobiDB-lite"/>
    </source>
</evidence>
<evidence type="ECO:0000313" key="2">
    <source>
        <dbReference type="Proteomes" id="UP000286641"/>
    </source>
</evidence>